<proteinExistence type="predicted"/>
<keyword evidence="1" id="KW-0472">Membrane</keyword>
<comment type="caution">
    <text evidence="2">The sequence shown here is derived from an EMBL/GenBank/DDBJ whole genome shotgun (WGS) entry which is preliminary data.</text>
</comment>
<evidence type="ECO:0000256" key="1">
    <source>
        <dbReference type="SAM" id="Phobius"/>
    </source>
</evidence>
<name>A0A0F9Q1F5_9ZZZZ</name>
<evidence type="ECO:0000313" key="2">
    <source>
        <dbReference type="EMBL" id="KKN07121.1"/>
    </source>
</evidence>
<feature type="transmembrane region" description="Helical" evidence="1">
    <location>
        <begin position="21"/>
        <end position="41"/>
    </location>
</feature>
<protein>
    <submittedName>
        <fullName evidence="2">Uncharacterized protein</fullName>
    </submittedName>
</protein>
<reference evidence="2" key="1">
    <citation type="journal article" date="2015" name="Nature">
        <title>Complex archaea that bridge the gap between prokaryotes and eukaryotes.</title>
        <authorList>
            <person name="Spang A."/>
            <person name="Saw J.H."/>
            <person name="Jorgensen S.L."/>
            <person name="Zaremba-Niedzwiedzka K."/>
            <person name="Martijn J."/>
            <person name="Lind A.E."/>
            <person name="van Eijk R."/>
            <person name="Schleper C."/>
            <person name="Guy L."/>
            <person name="Ettema T.J."/>
        </authorList>
    </citation>
    <scope>NUCLEOTIDE SEQUENCE</scope>
</reference>
<sequence length="44" mass="5256">MDAKIKKLKRFQESFQKIKNLKKFSFICGTFAGVLDQLWIIKHK</sequence>
<dbReference type="EMBL" id="LAZR01004604">
    <property type="protein sequence ID" value="KKN07121.1"/>
    <property type="molecule type" value="Genomic_DNA"/>
</dbReference>
<accession>A0A0F9Q1F5</accession>
<dbReference type="AlphaFoldDB" id="A0A0F9Q1F5"/>
<organism evidence="2">
    <name type="scientific">marine sediment metagenome</name>
    <dbReference type="NCBI Taxonomy" id="412755"/>
    <lineage>
        <taxon>unclassified sequences</taxon>
        <taxon>metagenomes</taxon>
        <taxon>ecological metagenomes</taxon>
    </lineage>
</organism>
<keyword evidence="1" id="KW-1133">Transmembrane helix</keyword>
<keyword evidence="1" id="KW-0812">Transmembrane</keyword>
<gene>
    <name evidence="2" type="ORF">LCGC14_1070300</name>
</gene>